<dbReference type="PROSITE" id="PS51257">
    <property type="entry name" value="PROKAR_LIPOPROTEIN"/>
    <property type="match status" value="1"/>
</dbReference>
<gene>
    <name evidence="1" type="ORF">A2Y64_02235</name>
</gene>
<dbReference type="STRING" id="1817816.A2Y64_02235"/>
<evidence type="ECO:0000313" key="1">
    <source>
        <dbReference type="EMBL" id="OGD71544.1"/>
    </source>
</evidence>
<protein>
    <submittedName>
        <fullName evidence="1">Uncharacterized protein</fullName>
    </submittedName>
</protein>
<comment type="caution">
    <text evidence="1">The sequence shown here is derived from an EMBL/GenBank/DDBJ whole genome shotgun (WGS) entry which is preliminary data.</text>
</comment>
<dbReference type="AlphaFoldDB" id="A0A1F5EWP2"/>
<reference evidence="1 2" key="1">
    <citation type="journal article" date="2016" name="Nat. Commun.">
        <title>Thousands of microbial genomes shed light on interconnected biogeochemical processes in an aquifer system.</title>
        <authorList>
            <person name="Anantharaman K."/>
            <person name="Brown C.T."/>
            <person name="Hug L.A."/>
            <person name="Sharon I."/>
            <person name="Castelle C.J."/>
            <person name="Probst A.J."/>
            <person name="Thomas B.C."/>
            <person name="Singh A."/>
            <person name="Wilkins M.J."/>
            <person name="Karaoz U."/>
            <person name="Brodie E.L."/>
            <person name="Williams K.H."/>
            <person name="Hubbard S.S."/>
            <person name="Banfield J.F."/>
        </authorList>
    </citation>
    <scope>NUCLEOTIDE SEQUENCE [LARGE SCALE GENOMIC DNA]</scope>
</reference>
<evidence type="ECO:0000313" key="2">
    <source>
        <dbReference type="Proteomes" id="UP000177187"/>
    </source>
</evidence>
<dbReference type="Proteomes" id="UP000177187">
    <property type="component" value="Unassembled WGS sequence"/>
</dbReference>
<sequence length="244" mass="26814">MRRYFLFALVATLALVFAGCGEEVKYETPEALVDAFVKALAAEKPAEELAPLFTDAKLADEVVALLEKGLTIEGAYIITDGKVAWEKAVYMDGEIEYSFTLLVVEKETGSWLCTGYETAETIVPVDEAVVLEELKAVYTVQVKALGEKFKVTGNIQPYIAFTDGVVTGINSWAQSGEDTNAWENEEFKAELEKLVMTFQIVEMGEVDVLWSMDFPLADYAAPVVEPVVEPVEPVVEPAPEPVVE</sequence>
<accession>A0A1F5EWP2</accession>
<organism evidence="1 2">
    <name type="scientific">Candidatus Coatesbacteria bacterium RBG_13_66_14</name>
    <dbReference type="NCBI Taxonomy" id="1817816"/>
    <lineage>
        <taxon>Bacteria</taxon>
        <taxon>Candidatus Coatesiibacteriota</taxon>
    </lineage>
</organism>
<name>A0A1F5EWP2_9BACT</name>
<dbReference type="EMBL" id="MFAF01000147">
    <property type="protein sequence ID" value="OGD71544.1"/>
    <property type="molecule type" value="Genomic_DNA"/>
</dbReference>
<proteinExistence type="predicted"/>